<dbReference type="InterPro" id="IPR050563">
    <property type="entry name" value="4-hydroxybenzoyl-CoA_TE"/>
</dbReference>
<evidence type="ECO:0000256" key="2">
    <source>
        <dbReference type="ARBA" id="ARBA00022801"/>
    </source>
</evidence>
<accession>A0A3B1B5C8</accession>
<name>A0A3B1B5C8_9ZZZZ</name>
<dbReference type="InterPro" id="IPR006684">
    <property type="entry name" value="YbgC/YbaW"/>
</dbReference>
<dbReference type="Gene3D" id="3.10.129.10">
    <property type="entry name" value="Hotdog Thioesterase"/>
    <property type="match status" value="1"/>
</dbReference>
<evidence type="ECO:0000259" key="3">
    <source>
        <dbReference type="Pfam" id="PF03061"/>
    </source>
</evidence>
<comment type="similarity">
    <text evidence="1">Belongs to the 4-hydroxybenzoyl-CoA thioesterase family.</text>
</comment>
<dbReference type="EMBL" id="UOFZ01000119">
    <property type="protein sequence ID" value="VAX13506.1"/>
    <property type="molecule type" value="Genomic_DNA"/>
</dbReference>
<keyword evidence="2" id="KW-0378">Hydrolase</keyword>
<dbReference type="SUPFAM" id="SSF54637">
    <property type="entry name" value="Thioesterase/thiol ester dehydrase-isomerase"/>
    <property type="match status" value="1"/>
</dbReference>
<protein>
    <submittedName>
        <fullName evidence="4">Tol-Pal system-associated acyl-CoA thioesterase</fullName>
    </submittedName>
</protein>
<dbReference type="NCBIfam" id="TIGR00051">
    <property type="entry name" value="YbgC/FadM family acyl-CoA thioesterase"/>
    <property type="match status" value="1"/>
</dbReference>
<dbReference type="InterPro" id="IPR006683">
    <property type="entry name" value="Thioestr_dom"/>
</dbReference>
<evidence type="ECO:0000256" key="1">
    <source>
        <dbReference type="ARBA" id="ARBA00005953"/>
    </source>
</evidence>
<dbReference type="CDD" id="cd00586">
    <property type="entry name" value="4HBT"/>
    <property type="match status" value="1"/>
</dbReference>
<evidence type="ECO:0000313" key="4">
    <source>
        <dbReference type="EMBL" id="VAX13506.1"/>
    </source>
</evidence>
<dbReference type="AlphaFoldDB" id="A0A3B1B5C8"/>
<dbReference type="NCBIfam" id="TIGR02799">
    <property type="entry name" value="thio_ybgC"/>
    <property type="match status" value="1"/>
</dbReference>
<dbReference type="InterPro" id="IPR029069">
    <property type="entry name" value="HotDog_dom_sf"/>
</dbReference>
<proteinExistence type="inferred from homology"/>
<dbReference type="PANTHER" id="PTHR31793">
    <property type="entry name" value="4-HYDROXYBENZOYL-COA THIOESTERASE FAMILY MEMBER"/>
    <property type="match status" value="1"/>
</dbReference>
<dbReference type="Pfam" id="PF03061">
    <property type="entry name" value="4HBT"/>
    <property type="match status" value="1"/>
</dbReference>
<reference evidence="4" key="1">
    <citation type="submission" date="2018-06" db="EMBL/GenBank/DDBJ databases">
        <authorList>
            <person name="Zhirakovskaya E."/>
        </authorList>
    </citation>
    <scope>NUCLEOTIDE SEQUENCE</scope>
</reference>
<dbReference type="PIRSF" id="PIRSF003230">
    <property type="entry name" value="YbgC"/>
    <property type="match status" value="1"/>
</dbReference>
<dbReference type="PANTHER" id="PTHR31793:SF37">
    <property type="entry name" value="ACYL-COA THIOESTER HYDROLASE YBGC"/>
    <property type="match status" value="1"/>
</dbReference>
<dbReference type="GO" id="GO:0047617">
    <property type="term" value="F:fatty acyl-CoA hydrolase activity"/>
    <property type="evidence" value="ECO:0007669"/>
    <property type="project" value="TreeGrafter"/>
</dbReference>
<gene>
    <name evidence="4" type="ORF">MNBD_GAMMA24-753</name>
</gene>
<feature type="domain" description="Thioesterase" evidence="3">
    <location>
        <begin position="22"/>
        <end position="106"/>
    </location>
</feature>
<dbReference type="InterPro" id="IPR014166">
    <property type="entry name" value="Tol-Pal_acyl-CoA_thioesterase"/>
</dbReference>
<organism evidence="4">
    <name type="scientific">hydrothermal vent metagenome</name>
    <dbReference type="NCBI Taxonomy" id="652676"/>
    <lineage>
        <taxon>unclassified sequences</taxon>
        <taxon>metagenomes</taxon>
        <taxon>ecological metagenomes</taxon>
    </lineage>
</organism>
<sequence>MRNNESTFLWPVQIYYEDTDAGGVVYYANYLKFMERARTEWLRSLGLEQDELIARESVIFAVRSVQVDYLRPARFNDALTVSAEVVEQGRASLIFKQVIRKNNDDTILCQGRIKIASLDCNSFKPRPLPMPLMAEFSNGE</sequence>
<dbReference type="FunFam" id="3.10.129.10:FF:000004">
    <property type="entry name" value="Tol-pal system-associated acyl-CoA thioesterase"/>
    <property type="match status" value="1"/>
</dbReference>